<feature type="compositionally biased region" description="Basic and acidic residues" evidence="8">
    <location>
        <begin position="15"/>
        <end position="25"/>
    </location>
</feature>
<feature type="region of interest" description="Disordered" evidence="8">
    <location>
        <begin position="142"/>
        <end position="326"/>
    </location>
</feature>
<evidence type="ECO:0000256" key="1">
    <source>
        <dbReference type="ARBA" id="ARBA00004123"/>
    </source>
</evidence>
<keyword evidence="6 7" id="KW-0131">Cell cycle</keyword>
<accession>A0A4U0VFE2</accession>
<feature type="compositionally biased region" description="Low complexity" evidence="8">
    <location>
        <begin position="1"/>
        <end position="13"/>
    </location>
</feature>
<dbReference type="GO" id="GO:0031298">
    <property type="term" value="C:replication fork protection complex"/>
    <property type="evidence" value="ECO:0007669"/>
    <property type="project" value="TreeGrafter"/>
</dbReference>
<dbReference type="OrthoDB" id="437078at2759"/>
<comment type="caution">
    <text evidence="10">The sequence shown here is derived from an EMBL/GenBank/DDBJ whole genome shotgun (WGS) entry which is preliminary data.</text>
</comment>
<dbReference type="EMBL" id="NAJP01000004">
    <property type="protein sequence ID" value="TKA47877.1"/>
    <property type="molecule type" value="Genomic_DNA"/>
</dbReference>
<keyword evidence="4" id="KW-0236">DNA replication inhibitor</keyword>
<keyword evidence="3 7" id="KW-0227">DNA damage</keyword>
<evidence type="ECO:0000256" key="2">
    <source>
        <dbReference type="ARBA" id="ARBA00006075"/>
    </source>
</evidence>
<dbReference type="InterPro" id="IPR040038">
    <property type="entry name" value="TIPIN/Csm3/Swi3"/>
</dbReference>
<name>A0A4U0VFE2_9PEZI</name>
<dbReference type="PANTHER" id="PTHR13220:SF11">
    <property type="entry name" value="TIMELESS-INTERACTING PROTEIN"/>
    <property type="match status" value="1"/>
</dbReference>
<dbReference type="Proteomes" id="UP000310066">
    <property type="component" value="Unassembled WGS sequence"/>
</dbReference>
<keyword evidence="5 7" id="KW-0539">Nucleus</keyword>
<evidence type="ECO:0000256" key="3">
    <source>
        <dbReference type="ARBA" id="ARBA00022763"/>
    </source>
</evidence>
<organism evidence="10 11">
    <name type="scientific">Friedmanniomyces endolithicus</name>
    <dbReference type="NCBI Taxonomy" id="329885"/>
    <lineage>
        <taxon>Eukaryota</taxon>
        <taxon>Fungi</taxon>
        <taxon>Dikarya</taxon>
        <taxon>Ascomycota</taxon>
        <taxon>Pezizomycotina</taxon>
        <taxon>Dothideomycetes</taxon>
        <taxon>Dothideomycetidae</taxon>
        <taxon>Mycosphaerellales</taxon>
        <taxon>Teratosphaeriaceae</taxon>
        <taxon>Friedmanniomyces</taxon>
    </lineage>
</organism>
<evidence type="ECO:0000256" key="4">
    <source>
        <dbReference type="ARBA" id="ARBA00022880"/>
    </source>
</evidence>
<dbReference type="GO" id="GO:0006974">
    <property type="term" value="P:DNA damage response"/>
    <property type="evidence" value="ECO:0007669"/>
    <property type="project" value="UniProtKB-KW"/>
</dbReference>
<dbReference type="STRING" id="329885.A0A4U0VFE2"/>
<feature type="compositionally biased region" description="Polar residues" evidence="8">
    <location>
        <begin position="256"/>
        <end position="266"/>
    </location>
</feature>
<evidence type="ECO:0000256" key="6">
    <source>
        <dbReference type="ARBA" id="ARBA00023306"/>
    </source>
</evidence>
<dbReference type="GO" id="GO:0003677">
    <property type="term" value="F:DNA binding"/>
    <property type="evidence" value="ECO:0007669"/>
    <property type="project" value="TreeGrafter"/>
</dbReference>
<feature type="domain" description="Chromosome segregation in meiosis protein 3" evidence="9">
    <location>
        <begin position="63"/>
        <end position="147"/>
    </location>
</feature>
<dbReference type="InterPro" id="IPR012923">
    <property type="entry name" value="Csm3"/>
</dbReference>
<evidence type="ECO:0000259" key="9">
    <source>
        <dbReference type="Pfam" id="PF07962"/>
    </source>
</evidence>
<protein>
    <recommendedName>
        <fullName evidence="7">Chromosome segregation in meiosis protein</fullName>
    </recommendedName>
</protein>
<evidence type="ECO:0000256" key="5">
    <source>
        <dbReference type="ARBA" id="ARBA00023242"/>
    </source>
</evidence>
<feature type="compositionally biased region" description="Acidic residues" evidence="8">
    <location>
        <begin position="273"/>
        <end position="283"/>
    </location>
</feature>
<dbReference type="GO" id="GO:0031297">
    <property type="term" value="P:replication fork processing"/>
    <property type="evidence" value="ECO:0007669"/>
    <property type="project" value="UniProtKB-UniRule"/>
</dbReference>
<comment type="subcellular location">
    <subcellularLocation>
        <location evidence="1 7">Nucleus</location>
    </subcellularLocation>
</comment>
<reference evidence="10 11" key="1">
    <citation type="submission" date="2017-03" db="EMBL/GenBank/DDBJ databases">
        <title>Genomes of endolithic fungi from Antarctica.</title>
        <authorList>
            <person name="Coleine C."/>
            <person name="Masonjones S."/>
            <person name="Stajich J.E."/>
        </authorList>
    </citation>
    <scope>NUCLEOTIDE SEQUENCE [LARGE SCALE GENOMIC DNA]</scope>
    <source>
        <strain evidence="10 11">CCFEE 5311</strain>
    </source>
</reference>
<sequence length="326" mass="34896">MPSAVSPPAAAEPTNYDRDVDDFLRDLPLNNDAPPTTTTTTAPPAADPDAEIKIRKKRAPVLKLDETLLLSPAGIPKLRSHARSSTHLKFKGKGHEFSDMGRLLHMYQLWLDDLYPKAKFRDGLAMVEKVGHGKRMAVVRRGCMDGSKPGRGGEGMERVGGEDGDGDLGMGGGLGAVGGPRDDLSGEGGDAQAGAGQGEDRRGDVEVPAEDELDALMGETANTAPRTKPQQQNRAPFEDDDGPDDDELDALMGHETNATTGSTHQPRMQAPFQDDDEDDEDALDALMAESARPASAPDILGIAHSNKPFQNEDDEDELDALLAEQR</sequence>
<feature type="compositionally biased region" description="Acidic residues" evidence="8">
    <location>
        <begin position="238"/>
        <end position="249"/>
    </location>
</feature>
<comment type="function">
    <text evidence="7">Plays an important role in the control of DNA replication and the maintenance of replication fork stability.</text>
</comment>
<feature type="region of interest" description="Disordered" evidence="8">
    <location>
        <begin position="1"/>
        <end position="51"/>
    </location>
</feature>
<feature type="compositionally biased region" description="Low complexity" evidence="8">
    <location>
        <begin position="32"/>
        <end position="44"/>
    </location>
</feature>
<dbReference type="GO" id="GO:0043111">
    <property type="term" value="P:replication fork arrest"/>
    <property type="evidence" value="ECO:0007669"/>
    <property type="project" value="TreeGrafter"/>
</dbReference>
<proteinExistence type="inferred from homology"/>
<dbReference type="PANTHER" id="PTHR13220">
    <property type="entry name" value="TIMELESS INTERACTING-RELATED"/>
    <property type="match status" value="1"/>
</dbReference>
<dbReference type="AlphaFoldDB" id="A0A4U0VFE2"/>
<comment type="similarity">
    <text evidence="2 7">Belongs to the CSM3 family.</text>
</comment>
<feature type="compositionally biased region" description="Gly residues" evidence="8">
    <location>
        <begin position="186"/>
        <end position="197"/>
    </location>
</feature>
<evidence type="ECO:0000256" key="7">
    <source>
        <dbReference type="RuleBase" id="RU366049"/>
    </source>
</evidence>
<evidence type="ECO:0000313" key="11">
    <source>
        <dbReference type="Proteomes" id="UP000310066"/>
    </source>
</evidence>
<dbReference type="Pfam" id="PF07962">
    <property type="entry name" value="Swi3"/>
    <property type="match status" value="1"/>
</dbReference>
<feature type="compositionally biased region" description="Gly residues" evidence="8">
    <location>
        <begin position="167"/>
        <end position="178"/>
    </location>
</feature>
<evidence type="ECO:0000256" key="8">
    <source>
        <dbReference type="SAM" id="MobiDB-lite"/>
    </source>
</evidence>
<feature type="compositionally biased region" description="Polar residues" evidence="8">
    <location>
        <begin position="220"/>
        <end position="234"/>
    </location>
</feature>
<dbReference type="GO" id="GO:0000076">
    <property type="term" value="P:DNA replication checkpoint signaling"/>
    <property type="evidence" value="ECO:0007669"/>
    <property type="project" value="UniProtKB-UniRule"/>
</dbReference>
<evidence type="ECO:0000313" key="10">
    <source>
        <dbReference type="EMBL" id="TKA47877.1"/>
    </source>
</evidence>
<gene>
    <name evidence="10" type="ORF">B0A54_01366</name>
</gene>